<keyword evidence="2" id="KW-1185">Reference proteome</keyword>
<evidence type="ECO:0000313" key="1">
    <source>
        <dbReference type="EMBL" id="KAK1442436.1"/>
    </source>
</evidence>
<dbReference type="AlphaFoldDB" id="A0AAD8LPC8"/>
<comment type="caution">
    <text evidence="1">The sequence shown here is derived from an EMBL/GenBank/DDBJ whole genome shotgun (WGS) entry which is preliminary data.</text>
</comment>
<protein>
    <submittedName>
        <fullName evidence="1">Uncharacterized protein</fullName>
    </submittedName>
</protein>
<reference evidence="1" key="1">
    <citation type="submission" date="2023-08" db="EMBL/GenBank/DDBJ databases">
        <title>Draft sequence of the Babesia gibsoni genome.</title>
        <authorList>
            <person name="Yamagishi J.Y."/>
            <person name="Xuan X.X."/>
        </authorList>
    </citation>
    <scope>NUCLEOTIDE SEQUENCE</scope>
    <source>
        <strain evidence="1">Azabu</strain>
    </source>
</reference>
<name>A0AAD8LPC8_BABGI</name>
<gene>
    <name evidence="1" type="ORF">BgAZ_404660</name>
</gene>
<organism evidence="1 2">
    <name type="scientific">Babesia gibsoni</name>
    <dbReference type="NCBI Taxonomy" id="33632"/>
    <lineage>
        <taxon>Eukaryota</taxon>
        <taxon>Sar</taxon>
        <taxon>Alveolata</taxon>
        <taxon>Apicomplexa</taxon>
        <taxon>Aconoidasida</taxon>
        <taxon>Piroplasmida</taxon>
        <taxon>Babesiidae</taxon>
        <taxon>Babesia</taxon>
    </lineage>
</organism>
<sequence>MDDLIKESFKGEVQHCITEAYVYLLQAICAYQQIKDAAGDVLERGDKLLELKKLPGKYVSSAISHLSQLTKSFNDIWENGGYKDAEGSIYTILVSKLRLQACSDVASRSVLTSISKKERDFDTERAFYNTCLLWLQSLSPDSIEWHFHLRNDDDDDNLRICARLQNLSRKQLENSVALISYLLEAITILGNSEDREGLQGRPVLRISHHCRDETANCLKRLLTFSFVNSNLPLVGFEFKTVNCKHASAFLPSLEPYRKISAEYNTGKTLLASSASLMTTLICQAVILIHREKEDKIPVLLDLSVLCFVTADKSGNVAALDILYRILLDYMKTFPQEVRRHANVLEPALIMRRSMLSRECVDTAKCVEFYVWLMVTLMSDADHRLYEVLESFMDQIMLFKGKDVAVTFLRCYSVLLDSAPLACSATLLQLFDLLISTVDAKDCDSLMTALCCIQSVFVAIPEDANTFSLEICHWFIIPFMLHLRNATISKVNCVICAIRSSEEFTFLKIKPMALEDDATSQDSPKIDRGIIRFMLARKFLN</sequence>
<accession>A0AAD8LPC8</accession>
<dbReference type="Proteomes" id="UP001230268">
    <property type="component" value="Unassembled WGS sequence"/>
</dbReference>
<proteinExistence type="predicted"/>
<evidence type="ECO:0000313" key="2">
    <source>
        <dbReference type="Proteomes" id="UP001230268"/>
    </source>
</evidence>
<dbReference type="EMBL" id="JAVEPI010000004">
    <property type="protein sequence ID" value="KAK1442436.1"/>
    <property type="molecule type" value="Genomic_DNA"/>
</dbReference>